<keyword evidence="4" id="KW-0547">Nucleotide-binding</keyword>
<dbReference type="SUPFAM" id="SSF48019">
    <property type="entry name" value="post-AAA+ oligomerization domain-like"/>
    <property type="match status" value="1"/>
</dbReference>
<dbReference type="FunFam" id="3.40.50.300:FF:000137">
    <property type="entry name" value="Replication-associated recombination protein A"/>
    <property type="match status" value="1"/>
</dbReference>
<comment type="similarity">
    <text evidence="2">Belongs to the AAA ATPase family. RarA/MGS1/WRNIP1 subfamily.</text>
</comment>
<dbReference type="Pfam" id="PF12002">
    <property type="entry name" value="MgsA_C"/>
    <property type="match status" value="1"/>
</dbReference>
<evidence type="ECO:0000313" key="8">
    <source>
        <dbReference type="Proteomes" id="UP000230707"/>
    </source>
</evidence>
<evidence type="ECO:0000256" key="5">
    <source>
        <dbReference type="ARBA" id="ARBA00022840"/>
    </source>
</evidence>
<evidence type="ECO:0000256" key="1">
    <source>
        <dbReference type="ARBA" id="ARBA00002393"/>
    </source>
</evidence>
<accession>A0A2H0NHW0</accession>
<dbReference type="AlphaFoldDB" id="A0A2H0NHW0"/>
<dbReference type="Gene3D" id="1.10.8.60">
    <property type="match status" value="1"/>
</dbReference>
<dbReference type="InterPro" id="IPR051314">
    <property type="entry name" value="AAA_ATPase_RarA/MGS1/WRNIP1"/>
</dbReference>
<proteinExistence type="inferred from homology"/>
<dbReference type="PANTHER" id="PTHR13779">
    <property type="entry name" value="WERNER HELICASE-INTERACTING PROTEIN 1 FAMILY MEMBER"/>
    <property type="match status" value="1"/>
</dbReference>
<dbReference type="EMBL" id="PCWS01000067">
    <property type="protein sequence ID" value="PIR08458.1"/>
    <property type="molecule type" value="Genomic_DNA"/>
</dbReference>
<feature type="domain" description="AAA+ ATPase" evidence="6">
    <location>
        <begin position="44"/>
        <end position="160"/>
    </location>
</feature>
<sequence length="409" mass="46384">MNRDTFQAMNLAYKMRPQNLSEFVGQDHLVGEGKIIRKIIETDTLFSMIFWGPPGSGKTTLAYIISKEINSDFHHLSAVEAGKDFLRKVIETAKANRQIGKKTILFIDEIHRWNKAQQDGLLPHVENGLITLIGATTENPSFEVISALLSRTRIFVLKSLEKDHLEKIIKLALEDAERGMGKYKKTIKKDAEELLIRLSGGDARIMLNALEICTVSYRDKKITVEMVKEVFQTRSAGIYDKKADEHYNIISAFIKSMRGSDTDASLYYLCRMLENGEDPKFIARRMIIFASEDIGMSDRGALIQANEAFEAVTKVGMPEAQLILAHIVIYLSRAPKSRSVPNALGKAKQVVYEFPNEPIPLHLRNAPTKLMKNLGYAKEYTWSEKYVGPVEKLPFLPDKIKNKKFWEGK</sequence>
<protein>
    <submittedName>
        <fullName evidence="7">AAA family ATPase</fullName>
    </submittedName>
</protein>
<comment type="function">
    <text evidence="1">DNA-dependent ATPase that plays important roles in cellular responses to stalled DNA replication processes.</text>
</comment>
<dbReference type="Gene3D" id="1.10.3710.10">
    <property type="entry name" value="DNA polymerase III clamp loader subunits, C-terminal domain"/>
    <property type="match status" value="1"/>
</dbReference>
<dbReference type="SMART" id="SM00382">
    <property type="entry name" value="AAA"/>
    <property type="match status" value="1"/>
</dbReference>
<name>A0A2H0NHW0_9BACT</name>
<keyword evidence="3" id="KW-0235">DNA replication</keyword>
<reference evidence="7 8" key="1">
    <citation type="submission" date="2017-09" db="EMBL/GenBank/DDBJ databases">
        <title>Depth-based differentiation of microbial function through sediment-hosted aquifers and enrichment of novel symbionts in the deep terrestrial subsurface.</title>
        <authorList>
            <person name="Probst A.J."/>
            <person name="Ladd B."/>
            <person name="Jarett J.K."/>
            <person name="Geller-Mcgrath D.E."/>
            <person name="Sieber C.M."/>
            <person name="Emerson J.B."/>
            <person name="Anantharaman K."/>
            <person name="Thomas B.C."/>
            <person name="Malmstrom R."/>
            <person name="Stieglmeier M."/>
            <person name="Klingl A."/>
            <person name="Woyke T."/>
            <person name="Ryan C.M."/>
            <person name="Banfield J.F."/>
        </authorList>
    </citation>
    <scope>NUCLEOTIDE SEQUENCE [LARGE SCALE GENOMIC DNA]</scope>
    <source>
        <strain evidence="7">CG11_big_fil_rev_8_21_14_0_20_37_11</strain>
    </source>
</reference>
<dbReference type="SUPFAM" id="SSF52540">
    <property type="entry name" value="P-loop containing nucleoside triphosphate hydrolases"/>
    <property type="match status" value="1"/>
</dbReference>
<dbReference type="GO" id="GO:0017116">
    <property type="term" value="F:single-stranded DNA helicase activity"/>
    <property type="evidence" value="ECO:0007669"/>
    <property type="project" value="TreeGrafter"/>
</dbReference>
<comment type="caution">
    <text evidence="7">The sequence shown here is derived from an EMBL/GenBank/DDBJ whole genome shotgun (WGS) entry which is preliminary data.</text>
</comment>
<evidence type="ECO:0000259" key="6">
    <source>
        <dbReference type="SMART" id="SM00382"/>
    </source>
</evidence>
<dbReference type="FunFam" id="1.20.272.10:FF:000001">
    <property type="entry name" value="Putative AAA family ATPase"/>
    <property type="match status" value="1"/>
</dbReference>
<dbReference type="InterPro" id="IPR032423">
    <property type="entry name" value="AAA_assoc_2"/>
</dbReference>
<evidence type="ECO:0000313" key="7">
    <source>
        <dbReference type="EMBL" id="PIR08458.1"/>
    </source>
</evidence>
<dbReference type="InterPro" id="IPR027417">
    <property type="entry name" value="P-loop_NTPase"/>
</dbReference>
<evidence type="ECO:0000256" key="4">
    <source>
        <dbReference type="ARBA" id="ARBA00022741"/>
    </source>
</evidence>
<dbReference type="InterPro" id="IPR003593">
    <property type="entry name" value="AAA+_ATPase"/>
</dbReference>
<dbReference type="GO" id="GO:0008047">
    <property type="term" value="F:enzyme activator activity"/>
    <property type="evidence" value="ECO:0007669"/>
    <property type="project" value="TreeGrafter"/>
</dbReference>
<evidence type="ECO:0000256" key="3">
    <source>
        <dbReference type="ARBA" id="ARBA00022705"/>
    </source>
</evidence>
<dbReference type="GO" id="GO:0000731">
    <property type="term" value="P:DNA synthesis involved in DNA repair"/>
    <property type="evidence" value="ECO:0007669"/>
    <property type="project" value="TreeGrafter"/>
</dbReference>
<dbReference type="Gene3D" id="1.20.272.10">
    <property type="match status" value="1"/>
</dbReference>
<dbReference type="CDD" id="cd00009">
    <property type="entry name" value="AAA"/>
    <property type="match status" value="1"/>
</dbReference>
<dbReference type="GO" id="GO:0005524">
    <property type="term" value="F:ATP binding"/>
    <property type="evidence" value="ECO:0007669"/>
    <property type="project" value="UniProtKB-KW"/>
</dbReference>
<dbReference type="GO" id="GO:0006310">
    <property type="term" value="P:DNA recombination"/>
    <property type="evidence" value="ECO:0007669"/>
    <property type="project" value="InterPro"/>
</dbReference>
<dbReference type="Pfam" id="PF05496">
    <property type="entry name" value="RuvB_N"/>
    <property type="match status" value="1"/>
</dbReference>
<dbReference type="GO" id="GO:0003677">
    <property type="term" value="F:DNA binding"/>
    <property type="evidence" value="ECO:0007669"/>
    <property type="project" value="InterPro"/>
</dbReference>
<dbReference type="CDD" id="cd18139">
    <property type="entry name" value="HLD_clamp_RarA"/>
    <property type="match status" value="1"/>
</dbReference>
<dbReference type="Gene3D" id="3.40.50.300">
    <property type="entry name" value="P-loop containing nucleotide triphosphate hydrolases"/>
    <property type="match status" value="1"/>
</dbReference>
<dbReference type="Pfam" id="PF16193">
    <property type="entry name" value="AAA_assoc_2"/>
    <property type="match status" value="1"/>
</dbReference>
<keyword evidence="5" id="KW-0067">ATP-binding</keyword>
<dbReference type="InterPro" id="IPR008921">
    <property type="entry name" value="DNA_pol3_clamp-load_cplx_C"/>
</dbReference>
<dbReference type="InterPro" id="IPR008824">
    <property type="entry name" value="RuvB-like_N"/>
</dbReference>
<organism evidence="7 8">
    <name type="scientific">Candidatus Gottesmanbacteria bacterium CG11_big_fil_rev_8_21_14_0_20_37_11</name>
    <dbReference type="NCBI Taxonomy" id="1974575"/>
    <lineage>
        <taxon>Bacteria</taxon>
        <taxon>Candidatus Gottesmaniibacteriota</taxon>
    </lineage>
</organism>
<dbReference type="GO" id="GO:0006261">
    <property type="term" value="P:DNA-templated DNA replication"/>
    <property type="evidence" value="ECO:0007669"/>
    <property type="project" value="TreeGrafter"/>
</dbReference>
<evidence type="ECO:0000256" key="2">
    <source>
        <dbReference type="ARBA" id="ARBA00008959"/>
    </source>
</evidence>
<gene>
    <name evidence="7" type="ORF">COV53_02955</name>
</gene>
<dbReference type="GO" id="GO:0009378">
    <property type="term" value="F:four-way junction helicase activity"/>
    <property type="evidence" value="ECO:0007669"/>
    <property type="project" value="InterPro"/>
</dbReference>
<dbReference type="InterPro" id="IPR021886">
    <property type="entry name" value="MgsA_C"/>
</dbReference>
<dbReference type="Proteomes" id="UP000230707">
    <property type="component" value="Unassembled WGS sequence"/>
</dbReference>
<dbReference type="PANTHER" id="PTHR13779:SF7">
    <property type="entry name" value="ATPASE WRNIP1"/>
    <property type="match status" value="1"/>
</dbReference>